<dbReference type="Pfam" id="PF24800">
    <property type="entry name" value="DUF7702"/>
    <property type="match status" value="1"/>
</dbReference>
<feature type="transmembrane region" description="Helical" evidence="1">
    <location>
        <begin position="61"/>
        <end position="78"/>
    </location>
</feature>
<evidence type="ECO:0000256" key="1">
    <source>
        <dbReference type="SAM" id="Phobius"/>
    </source>
</evidence>
<name>A0A9W8Z1L3_9PEZI</name>
<feature type="domain" description="DUF7702" evidence="2">
    <location>
        <begin position="2"/>
        <end position="161"/>
    </location>
</feature>
<dbReference type="PANTHER" id="PTHR42109:SF2">
    <property type="entry name" value="INTEGRAL MEMBRANE PROTEIN"/>
    <property type="match status" value="1"/>
</dbReference>
<dbReference type="Proteomes" id="UP001140453">
    <property type="component" value="Unassembled WGS sequence"/>
</dbReference>
<dbReference type="EMBL" id="JAPEVB010000001">
    <property type="protein sequence ID" value="KAJ4396118.1"/>
    <property type="molecule type" value="Genomic_DNA"/>
</dbReference>
<keyword evidence="1" id="KW-1133">Transmembrane helix</keyword>
<reference evidence="3" key="1">
    <citation type="submission" date="2022-10" db="EMBL/GenBank/DDBJ databases">
        <title>Tapping the CABI collections for fungal endophytes: first genome assemblies for Collariella, Neodidymelliopsis, Ascochyta clinopodiicola, Didymella pomorum, Didymosphaeria variabile, Neocosmospora piperis and Neocucurbitaria cava.</title>
        <authorList>
            <person name="Hill R."/>
        </authorList>
    </citation>
    <scope>NUCLEOTIDE SEQUENCE</scope>
    <source>
        <strain evidence="3">IMI 355082</strain>
    </source>
</reference>
<dbReference type="InterPro" id="IPR056119">
    <property type="entry name" value="DUF7702"/>
</dbReference>
<keyword evidence="4" id="KW-1185">Reference proteome</keyword>
<evidence type="ECO:0000259" key="2">
    <source>
        <dbReference type="Pfam" id="PF24800"/>
    </source>
</evidence>
<proteinExistence type="predicted"/>
<keyword evidence="1" id="KW-0812">Transmembrane</keyword>
<dbReference type="OrthoDB" id="2560628at2759"/>
<comment type="caution">
    <text evidence="3">The sequence shown here is derived from an EMBL/GenBank/DDBJ whole genome shotgun (WGS) entry which is preliminary data.</text>
</comment>
<protein>
    <recommendedName>
        <fullName evidence="2">DUF7702 domain-containing protein</fullName>
    </recommendedName>
</protein>
<feature type="transmembrane region" description="Helical" evidence="1">
    <location>
        <begin position="136"/>
        <end position="160"/>
    </location>
</feature>
<feature type="transmembrane region" description="Helical" evidence="1">
    <location>
        <begin position="98"/>
        <end position="116"/>
    </location>
</feature>
<gene>
    <name evidence="3" type="ORF">N0V93_000335</name>
</gene>
<dbReference type="PANTHER" id="PTHR42109">
    <property type="entry name" value="UNPLACED GENOMIC SCAFFOLD UM_SCAF_CONTIG_1.265, WHOLE GENOME SHOTGUN SEQUENCE"/>
    <property type="match status" value="1"/>
</dbReference>
<evidence type="ECO:0000313" key="4">
    <source>
        <dbReference type="Proteomes" id="UP001140453"/>
    </source>
</evidence>
<sequence>MTIIGLVYEANIILPASTKPWTQRLLLAATHLTNTTGITMATYGGSPSPAGGVFNSTLNKVGNLLMLLVMLVVCVWIWPSWRRTNNSSRHFNSRNARWLLLAACAGMPFQMIRLIYNTIYAFDRIASLDPVMGSFSTLLVLMFLMHLAVVITATVGGWLARHVNEAKLEITDDGSNLENLSSAKGC</sequence>
<evidence type="ECO:0000313" key="3">
    <source>
        <dbReference type="EMBL" id="KAJ4396118.1"/>
    </source>
</evidence>
<dbReference type="AlphaFoldDB" id="A0A9W8Z1L3"/>
<accession>A0A9W8Z1L3</accession>
<organism evidence="3 4">
    <name type="scientific">Gnomoniopsis smithogilvyi</name>
    <dbReference type="NCBI Taxonomy" id="1191159"/>
    <lineage>
        <taxon>Eukaryota</taxon>
        <taxon>Fungi</taxon>
        <taxon>Dikarya</taxon>
        <taxon>Ascomycota</taxon>
        <taxon>Pezizomycotina</taxon>
        <taxon>Sordariomycetes</taxon>
        <taxon>Sordariomycetidae</taxon>
        <taxon>Diaporthales</taxon>
        <taxon>Gnomoniaceae</taxon>
        <taxon>Gnomoniopsis</taxon>
    </lineage>
</organism>
<keyword evidence="1" id="KW-0472">Membrane</keyword>